<evidence type="ECO:0000256" key="2">
    <source>
        <dbReference type="ARBA" id="ARBA00014587"/>
    </source>
</evidence>
<comment type="function">
    <text evidence="6">Small GTPase required for proper nuclear import of RNA polymerase II and III (RNAPII and RNAPIII). May act at an RNAP assembly step prior to nuclear import.</text>
</comment>
<evidence type="ECO:0000256" key="7">
    <source>
        <dbReference type="SAM" id="MobiDB-lite"/>
    </source>
</evidence>
<dbReference type="InterPro" id="IPR027417">
    <property type="entry name" value="P-loop_NTPase"/>
</dbReference>
<dbReference type="SUPFAM" id="SSF52540">
    <property type="entry name" value="P-loop containing nucleoside triphosphate hydrolases"/>
    <property type="match status" value="1"/>
</dbReference>
<dbReference type="InterPro" id="IPR030228">
    <property type="entry name" value="Gpn3"/>
</dbReference>
<gene>
    <name evidence="8" type="ORF">D9Q98_003125</name>
</gene>
<reference evidence="8" key="2">
    <citation type="submission" date="2020-11" db="EMBL/GenBank/DDBJ databases">
        <authorList>
            <person name="Cecchin M."/>
            <person name="Marcolungo L."/>
            <person name="Rossato M."/>
            <person name="Girolomoni L."/>
            <person name="Cosentino E."/>
            <person name="Cuine S."/>
            <person name="Li-Beisson Y."/>
            <person name="Delledonne M."/>
            <person name="Ballottari M."/>
        </authorList>
    </citation>
    <scope>NUCLEOTIDE SEQUENCE</scope>
    <source>
        <strain evidence="8">211/11P</strain>
        <tissue evidence="8">Whole cell</tissue>
    </source>
</reference>
<sequence length="275" mass="31288">MKFAQLVVGPAGSGKSTYCENIKQHCDAISRSVHVVNLDPAAEEFKYPVSIDVRDLVTLDDVMEEMQLGPNGGLLYCMEYLEENLEEWLGGELEAYGDDDYLLFDCPGQIELYSHLSVFRTFVEYLKRDGWQICVVYCLDCQFISEMPKFVAGTLSALSAMVQLELPHINVLTKVDMCKNKEALDAFRFPDAMEMRHELDRQTGPHFRKLNEAVVQLLDDFSMVTFTPLDISEEESIEDLLLQIDMAIQYGEDQEVKTHEHGDMEDPDDGDGPDY</sequence>
<keyword evidence="9" id="KW-1185">Reference proteome</keyword>
<dbReference type="PANTHER" id="PTHR21231:SF7">
    <property type="entry name" value="GPN-LOOP GTPASE 3"/>
    <property type="match status" value="1"/>
</dbReference>
<keyword evidence="3 6" id="KW-0547">Nucleotide-binding</keyword>
<comment type="similarity">
    <text evidence="1 6">Belongs to the GPN-loop GTPase family.</text>
</comment>
<evidence type="ECO:0000256" key="6">
    <source>
        <dbReference type="RuleBase" id="RU365059"/>
    </source>
</evidence>
<dbReference type="Proteomes" id="UP001055712">
    <property type="component" value="Unassembled WGS sequence"/>
</dbReference>
<evidence type="ECO:0000313" key="9">
    <source>
        <dbReference type="Proteomes" id="UP001055712"/>
    </source>
</evidence>
<dbReference type="CDD" id="cd17872">
    <property type="entry name" value="GPN3"/>
    <property type="match status" value="1"/>
</dbReference>
<feature type="compositionally biased region" description="Acidic residues" evidence="7">
    <location>
        <begin position="265"/>
        <end position="275"/>
    </location>
</feature>
<dbReference type="OrthoDB" id="5839at2759"/>
<evidence type="ECO:0000256" key="4">
    <source>
        <dbReference type="ARBA" id="ARBA00022801"/>
    </source>
</evidence>
<accession>A0A9D4YY62</accession>
<dbReference type="AlphaFoldDB" id="A0A9D4YY62"/>
<feature type="region of interest" description="Disordered" evidence="7">
    <location>
        <begin position="253"/>
        <end position="275"/>
    </location>
</feature>
<dbReference type="FunFam" id="3.40.50.300:FF:000552">
    <property type="entry name" value="GPN-loop GTPase 3"/>
    <property type="match status" value="1"/>
</dbReference>
<dbReference type="Pfam" id="PF03029">
    <property type="entry name" value="ATP_bind_1"/>
    <property type="match status" value="1"/>
</dbReference>
<evidence type="ECO:0000313" key="8">
    <source>
        <dbReference type="EMBL" id="KAI3433307.1"/>
    </source>
</evidence>
<comment type="subunit">
    <text evidence="6">Binds to RNA polymerase II (RNAPII).</text>
</comment>
<feature type="compositionally biased region" description="Basic and acidic residues" evidence="7">
    <location>
        <begin position="254"/>
        <end position="264"/>
    </location>
</feature>
<evidence type="ECO:0000256" key="5">
    <source>
        <dbReference type="ARBA" id="ARBA00023134"/>
    </source>
</evidence>
<dbReference type="InterPro" id="IPR004130">
    <property type="entry name" value="Gpn"/>
</dbReference>
<name>A0A9D4YY62_CHLVU</name>
<dbReference type="GO" id="GO:0003924">
    <property type="term" value="F:GTPase activity"/>
    <property type="evidence" value="ECO:0007669"/>
    <property type="project" value="TreeGrafter"/>
</dbReference>
<dbReference type="EMBL" id="SIDB01000004">
    <property type="protein sequence ID" value="KAI3433307.1"/>
    <property type="molecule type" value="Genomic_DNA"/>
</dbReference>
<protein>
    <recommendedName>
        <fullName evidence="2 6">GPN-loop GTPase 3</fullName>
    </recommendedName>
</protein>
<evidence type="ECO:0000256" key="3">
    <source>
        <dbReference type="ARBA" id="ARBA00022741"/>
    </source>
</evidence>
<keyword evidence="4 6" id="KW-0378">Hydrolase</keyword>
<proteinExistence type="inferred from homology"/>
<evidence type="ECO:0000256" key="1">
    <source>
        <dbReference type="ARBA" id="ARBA00005290"/>
    </source>
</evidence>
<comment type="caution">
    <text evidence="8">The sequence shown here is derived from an EMBL/GenBank/DDBJ whole genome shotgun (WGS) entry which is preliminary data.</text>
</comment>
<dbReference type="PANTHER" id="PTHR21231">
    <property type="entry name" value="XPA-BINDING PROTEIN 1-RELATED"/>
    <property type="match status" value="1"/>
</dbReference>
<organism evidence="8 9">
    <name type="scientific">Chlorella vulgaris</name>
    <name type="common">Green alga</name>
    <dbReference type="NCBI Taxonomy" id="3077"/>
    <lineage>
        <taxon>Eukaryota</taxon>
        <taxon>Viridiplantae</taxon>
        <taxon>Chlorophyta</taxon>
        <taxon>core chlorophytes</taxon>
        <taxon>Trebouxiophyceae</taxon>
        <taxon>Chlorellales</taxon>
        <taxon>Chlorellaceae</taxon>
        <taxon>Chlorella clade</taxon>
        <taxon>Chlorella</taxon>
    </lineage>
</organism>
<dbReference type="GO" id="GO:0005525">
    <property type="term" value="F:GTP binding"/>
    <property type="evidence" value="ECO:0007669"/>
    <property type="project" value="UniProtKB-KW"/>
</dbReference>
<dbReference type="Gene3D" id="3.40.50.300">
    <property type="entry name" value="P-loop containing nucleotide triphosphate hydrolases"/>
    <property type="match status" value="1"/>
</dbReference>
<keyword evidence="5 6" id="KW-0342">GTP-binding</keyword>
<reference evidence="8" key="1">
    <citation type="journal article" date="2019" name="Plant J.">
        <title>Chlorella vulgaris genome assembly and annotation reveals the molecular basis for metabolic acclimation to high light conditions.</title>
        <authorList>
            <person name="Cecchin M."/>
            <person name="Marcolungo L."/>
            <person name="Rossato M."/>
            <person name="Girolomoni L."/>
            <person name="Cosentino E."/>
            <person name="Cuine S."/>
            <person name="Li-Beisson Y."/>
            <person name="Delledonne M."/>
            <person name="Ballottari M."/>
        </authorList>
    </citation>
    <scope>NUCLEOTIDE SEQUENCE</scope>
    <source>
        <strain evidence="8">211/11P</strain>
    </source>
</reference>